<comment type="subcellular location">
    <subcellularLocation>
        <location evidence="1">Cell inner membrane</location>
        <topology evidence="1">Multi-pass membrane protein</topology>
    </subcellularLocation>
    <subcellularLocation>
        <location evidence="8">Cell membrane</location>
        <topology evidence="8">Multi-pass membrane protein</topology>
    </subcellularLocation>
</comment>
<evidence type="ECO:0000256" key="1">
    <source>
        <dbReference type="ARBA" id="ARBA00004429"/>
    </source>
</evidence>
<proteinExistence type="inferred from homology"/>
<dbReference type="InterPro" id="IPR035906">
    <property type="entry name" value="MetI-like_sf"/>
</dbReference>
<feature type="transmembrane region" description="Helical" evidence="8">
    <location>
        <begin position="148"/>
        <end position="172"/>
    </location>
</feature>
<reference evidence="10 11" key="1">
    <citation type="journal article" date="2019" name="Mar. Drugs">
        <title>Comparative Genomics and CAZyme Genome Repertoires of Marine Zobellia amurskyensis KMM 3526(T) and Zobellia laminariae KMM 3676(T).</title>
        <authorList>
            <person name="Chernysheva N."/>
            <person name="Bystritskaya E."/>
            <person name="Stenkova A."/>
            <person name="Golovkin I."/>
            <person name="Nedashkovskaya O."/>
            <person name="Isaeva M."/>
        </authorList>
    </citation>
    <scope>NUCLEOTIDE SEQUENCE [LARGE SCALE GENOMIC DNA]</scope>
    <source>
        <strain evidence="10 11">KMM 3526</strain>
    </source>
</reference>
<dbReference type="InterPro" id="IPR000515">
    <property type="entry name" value="MetI-like"/>
</dbReference>
<sequence>MKIKKPNIGILLFVLVGVVPFAAAFVYALLYSFGVIGVANNGFTFQFWESVLASGTFFTSLRYSFMIALVAVLISVGGALWITLKFREQLEKRFLSFIIYLPLAIPGIVTGFFTFQLFSKGGFFARISHKLGFITEASQFPDLVNDGLAIGIIFSFITMIMPFFVLLFLNVYKNERVEELSILAQSLGASANQITQRVFLPILIKKTWVLIVLYFIFLLGAYEVPLILGQESPQMLSVLIIQEIKQYDLDKISEGYVVAVLYTLIVSIAAIVLFLPKKNRAYAN</sequence>
<evidence type="ECO:0000313" key="10">
    <source>
        <dbReference type="EMBL" id="MUH35109.1"/>
    </source>
</evidence>
<evidence type="ECO:0000256" key="7">
    <source>
        <dbReference type="ARBA" id="ARBA00023136"/>
    </source>
</evidence>
<dbReference type="Pfam" id="PF00528">
    <property type="entry name" value="BPD_transp_1"/>
    <property type="match status" value="1"/>
</dbReference>
<feature type="transmembrane region" description="Helical" evidence="8">
    <location>
        <begin position="60"/>
        <end position="82"/>
    </location>
</feature>
<evidence type="ECO:0000313" key="11">
    <source>
        <dbReference type="Proteomes" id="UP000540519"/>
    </source>
</evidence>
<dbReference type="PROSITE" id="PS50928">
    <property type="entry name" value="ABC_TM1"/>
    <property type="match status" value="1"/>
</dbReference>
<dbReference type="RefSeq" id="WP_155599018.1">
    <property type="nucleotide sequence ID" value="NZ_RCNR01000006.1"/>
</dbReference>
<dbReference type="AlphaFoldDB" id="A0A7X2ZRM0"/>
<evidence type="ECO:0000256" key="3">
    <source>
        <dbReference type="ARBA" id="ARBA00022475"/>
    </source>
</evidence>
<keyword evidence="5 8" id="KW-0812">Transmembrane</keyword>
<keyword evidence="7 8" id="KW-0472">Membrane</keyword>
<keyword evidence="11" id="KW-1185">Reference proteome</keyword>
<feature type="transmembrane region" description="Helical" evidence="8">
    <location>
        <begin position="207"/>
        <end position="228"/>
    </location>
</feature>
<feature type="transmembrane region" description="Helical" evidence="8">
    <location>
        <begin position="12"/>
        <end position="40"/>
    </location>
</feature>
<comment type="caution">
    <text evidence="10">The sequence shown here is derived from an EMBL/GenBank/DDBJ whole genome shotgun (WGS) entry which is preliminary data.</text>
</comment>
<dbReference type="OrthoDB" id="9785836at2"/>
<name>A0A7X2ZRM0_9FLAO</name>
<feature type="transmembrane region" description="Helical" evidence="8">
    <location>
        <begin position="255"/>
        <end position="275"/>
    </location>
</feature>
<evidence type="ECO:0000259" key="9">
    <source>
        <dbReference type="PROSITE" id="PS50928"/>
    </source>
</evidence>
<comment type="similarity">
    <text evidence="8">Belongs to the binding-protein-dependent transport system permease family.</text>
</comment>
<dbReference type="GO" id="GO:0055085">
    <property type="term" value="P:transmembrane transport"/>
    <property type="evidence" value="ECO:0007669"/>
    <property type="project" value="InterPro"/>
</dbReference>
<dbReference type="SUPFAM" id="SSF161098">
    <property type="entry name" value="MetI-like"/>
    <property type="match status" value="1"/>
</dbReference>
<accession>A0A7X2ZRM0</accession>
<organism evidence="10 11">
    <name type="scientific">Zobellia amurskyensis</name>
    <dbReference type="NCBI Taxonomy" id="248905"/>
    <lineage>
        <taxon>Bacteria</taxon>
        <taxon>Pseudomonadati</taxon>
        <taxon>Bacteroidota</taxon>
        <taxon>Flavobacteriia</taxon>
        <taxon>Flavobacteriales</taxon>
        <taxon>Flavobacteriaceae</taxon>
        <taxon>Zobellia</taxon>
    </lineage>
</organism>
<evidence type="ECO:0000256" key="2">
    <source>
        <dbReference type="ARBA" id="ARBA00022448"/>
    </source>
</evidence>
<evidence type="ECO:0000256" key="8">
    <source>
        <dbReference type="RuleBase" id="RU363032"/>
    </source>
</evidence>
<dbReference type="PANTHER" id="PTHR43357">
    <property type="entry name" value="INNER MEMBRANE ABC TRANSPORTER PERMEASE PROTEIN YDCV"/>
    <property type="match status" value="1"/>
</dbReference>
<keyword evidence="2 8" id="KW-0813">Transport</keyword>
<dbReference type="Gene3D" id="1.10.3720.10">
    <property type="entry name" value="MetI-like"/>
    <property type="match status" value="1"/>
</dbReference>
<keyword evidence="6 8" id="KW-1133">Transmembrane helix</keyword>
<keyword evidence="4" id="KW-0997">Cell inner membrane</keyword>
<evidence type="ECO:0000256" key="4">
    <source>
        <dbReference type="ARBA" id="ARBA00022519"/>
    </source>
</evidence>
<gene>
    <name evidence="10" type="ORF">D9O36_04585</name>
</gene>
<dbReference type="GO" id="GO:0005886">
    <property type="term" value="C:plasma membrane"/>
    <property type="evidence" value="ECO:0007669"/>
    <property type="project" value="UniProtKB-SubCell"/>
</dbReference>
<evidence type="ECO:0000256" key="5">
    <source>
        <dbReference type="ARBA" id="ARBA00022692"/>
    </source>
</evidence>
<dbReference type="Proteomes" id="UP000540519">
    <property type="component" value="Unassembled WGS sequence"/>
</dbReference>
<feature type="domain" description="ABC transmembrane type-1" evidence="9">
    <location>
        <begin position="57"/>
        <end position="273"/>
    </location>
</feature>
<dbReference type="PANTHER" id="PTHR43357:SF4">
    <property type="entry name" value="INNER MEMBRANE ABC TRANSPORTER PERMEASE PROTEIN YDCV"/>
    <property type="match status" value="1"/>
</dbReference>
<keyword evidence="3" id="KW-1003">Cell membrane</keyword>
<dbReference type="EMBL" id="RCNR01000006">
    <property type="protein sequence ID" value="MUH35109.1"/>
    <property type="molecule type" value="Genomic_DNA"/>
</dbReference>
<evidence type="ECO:0000256" key="6">
    <source>
        <dbReference type="ARBA" id="ARBA00022989"/>
    </source>
</evidence>
<protein>
    <submittedName>
        <fullName evidence="10">ABC transporter permease subunit</fullName>
    </submittedName>
</protein>
<feature type="transmembrane region" description="Helical" evidence="8">
    <location>
        <begin position="94"/>
        <end position="118"/>
    </location>
</feature>